<evidence type="ECO:0000313" key="1">
    <source>
        <dbReference type="EMBL" id="KAI5659834.1"/>
    </source>
</evidence>
<organism evidence="1 2">
    <name type="scientific">Catharanthus roseus</name>
    <name type="common">Madagascar periwinkle</name>
    <name type="synonym">Vinca rosea</name>
    <dbReference type="NCBI Taxonomy" id="4058"/>
    <lineage>
        <taxon>Eukaryota</taxon>
        <taxon>Viridiplantae</taxon>
        <taxon>Streptophyta</taxon>
        <taxon>Embryophyta</taxon>
        <taxon>Tracheophyta</taxon>
        <taxon>Spermatophyta</taxon>
        <taxon>Magnoliopsida</taxon>
        <taxon>eudicotyledons</taxon>
        <taxon>Gunneridae</taxon>
        <taxon>Pentapetalae</taxon>
        <taxon>asterids</taxon>
        <taxon>lamiids</taxon>
        <taxon>Gentianales</taxon>
        <taxon>Apocynaceae</taxon>
        <taxon>Rauvolfioideae</taxon>
        <taxon>Vinceae</taxon>
        <taxon>Catharanthinae</taxon>
        <taxon>Catharanthus</taxon>
    </lineage>
</organism>
<dbReference type="EMBL" id="CM044706">
    <property type="protein sequence ID" value="KAI5659834.1"/>
    <property type="molecule type" value="Genomic_DNA"/>
</dbReference>
<name>A0ACC0AI45_CATRO</name>
<keyword evidence="2" id="KW-1185">Reference proteome</keyword>
<dbReference type="Proteomes" id="UP001060085">
    <property type="component" value="Linkage Group LG06"/>
</dbReference>
<accession>A0ACC0AI45</accession>
<evidence type="ECO:0000313" key="2">
    <source>
        <dbReference type="Proteomes" id="UP001060085"/>
    </source>
</evidence>
<protein>
    <submittedName>
        <fullName evidence="1">Uncharacterized protein</fullName>
    </submittedName>
</protein>
<proteinExistence type="predicted"/>
<comment type="caution">
    <text evidence="1">The sequence shown here is derived from an EMBL/GenBank/DDBJ whole genome shotgun (WGS) entry which is preliminary data.</text>
</comment>
<gene>
    <name evidence="1" type="ORF">M9H77_28627</name>
</gene>
<sequence length="620" mass="69174">MAYGLQNSIHNSLWFLQSTTSSSSLYYPINFGRPRLKDRNHFQKLTFSSSSNGALSCSCSSSTSNPNYCEKSSQEADTFVLTTPLYYVNAPPHMGSAYTTIAADSIARFQRLLGKNVIFITGTDEHGEKIATAAAASGSSPAEHCDTVSRAYKALWRDLGISYDKFIRTTDSKHEAIVKEFYSKVFASGDIYRADYEGLYCVNCEEYKDQKELLENNCCPMHLKPCVARKEDNYFFALSKYEEQLQKMLNENPNFVQPSYRLNEVQSWIKSGLRDFSISRASVDWGIVVPNDAKQTIYVWFDALLGYISALLDEEEQPNLQTAILTGWPASLHLIGKDILRFHAVYWPAMLMSAGLHLPKMVFGHGFLTKDGMKMGKSLGNTLEPTDLVDRFGSDAVRYFFLKEVEFGSDGDYSESRFINTVNAHLANTIGNLLNRTLGLLKKNCQSTLTLDSAVAAEGNIFRDTVGKLVEKAEAHYENLELSSACEAVLEIGNAGNLYINEQAPWSLFKQGGAASETAAKDLVIVLEAMRIIAVALSPVTPNLCLRIYKQLGYTEDQFHATTWNDAKWGGLKAGHVMEQPKPVFSRIEIPVEDSDEVETTKGATKKKENKPQIKRVVQT</sequence>
<reference evidence="2" key="1">
    <citation type="journal article" date="2023" name="Nat. Plants">
        <title>Single-cell RNA sequencing provides a high-resolution roadmap for understanding the multicellular compartmentation of specialized metabolism.</title>
        <authorList>
            <person name="Sun S."/>
            <person name="Shen X."/>
            <person name="Li Y."/>
            <person name="Li Y."/>
            <person name="Wang S."/>
            <person name="Li R."/>
            <person name="Zhang H."/>
            <person name="Shen G."/>
            <person name="Guo B."/>
            <person name="Wei J."/>
            <person name="Xu J."/>
            <person name="St-Pierre B."/>
            <person name="Chen S."/>
            <person name="Sun C."/>
        </authorList>
    </citation>
    <scope>NUCLEOTIDE SEQUENCE [LARGE SCALE GENOMIC DNA]</scope>
</reference>